<dbReference type="OrthoDB" id="5422822at2"/>
<reference evidence="1 2" key="1">
    <citation type="submission" date="2012-02" db="EMBL/GenBank/DDBJ databases">
        <title>Improved High-Quality Draft Sequence of Rhizobium leguminosarum bv. trifolii WSM597.</title>
        <authorList>
            <consortium name="US DOE Joint Genome Institute"/>
            <person name="Lucas S."/>
            <person name="Han J."/>
            <person name="Lapidus A."/>
            <person name="Cheng J.-F."/>
            <person name="Goodwin L."/>
            <person name="Pitluck S."/>
            <person name="Peters L."/>
            <person name="Ovchinnikova G."/>
            <person name="Held B."/>
            <person name="Detter J.C."/>
            <person name="Han C."/>
            <person name="Tapia R."/>
            <person name="Land M."/>
            <person name="Hauser L."/>
            <person name="Kyrpides N."/>
            <person name="Ivanova N."/>
            <person name="Pagani I."/>
            <person name="Brau L."/>
            <person name="Yates R."/>
            <person name="O'Hara G."/>
            <person name="Rui T."/>
            <person name="Howieson J."/>
            <person name="Reeve W."/>
            <person name="Woyke T."/>
        </authorList>
    </citation>
    <scope>NUCLEOTIDE SEQUENCE [LARGE SCALE GENOMIC DNA]</scope>
    <source>
        <strain evidence="1 2">WSM597</strain>
    </source>
</reference>
<sequence>MLQIANRDLPTTASGVLAQLQALVDAGADYPTRVGLAKKQWDAKTGSVAKATAFQSIRATLDKMCVGPRRCAYCEDSLADEIEHILPKDLFPQSAFRWANYLFACGPCNGPKSNRYGVVRGTGIFEFQRGRGDAMVAPPAGVAGCIDPRREDPMQLLELDLGGTTPDGTVLEGTFSFMAADGLQPVDSARAIFTIDVLTLNREIMRVARESAFTGFRARLKEYVAEKKNGATEVSLARLKDALLNSPHLTVFAEMRRQRTFLPDINALFEDAPEAVEWPVIRK</sequence>
<dbReference type="HOGENOM" id="CLU_1037553_0_0_5"/>
<dbReference type="AlphaFoldDB" id="J0GVX3"/>
<protein>
    <recommendedName>
        <fullName evidence="3">TIGR02646 family protein</fullName>
    </recommendedName>
</protein>
<dbReference type="Gene3D" id="1.10.30.50">
    <property type="match status" value="1"/>
</dbReference>
<accession>J0GVX3</accession>
<dbReference type="Proteomes" id="UP000005092">
    <property type="component" value="Unassembled WGS sequence"/>
</dbReference>
<evidence type="ECO:0000313" key="2">
    <source>
        <dbReference type="Proteomes" id="UP000005092"/>
    </source>
</evidence>
<evidence type="ECO:0000313" key="1">
    <source>
        <dbReference type="EMBL" id="EJB01750.1"/>
    </source>
</evidence>
<dbReference type="EMBL" id="JH719382">
    <property type="protein sequence ID" value="EJB01750.1"/>
    <property type="molecule type" value="Genomic_DNA"/>
</dbReference>
<organism evidence="1 2">
    <name type="scientific">Rhizobium leguminosarum bv. trifolii WSM597</name>
    <dbReference type="NCBI Taxonomy" id="754764"/>
    <lineage>
        <taxon>Bacteria</taxon>
        <taxon>Pseudomonadati</taxon>
        <taxon>Pseudomonadota</taxon>
        <taxon>Alphaproteobacteria</taxon>
        <taxon>Hyphomicrobiales</taxon>
        <taxon>Rhizobiaceae</taxon>
        <taxon>Rhizobium/Agrobacterium group</taxon>
        <taxon>Rhizobium</taxon>
    </lineage>
</organism>
<gene>
    <name evidence="1" type="ORF">Rleg9DRAFT_0490</name>
</gene>
<dbReference type="RefSeq" id="WP_003595244.1">
    <property type="nucleotide sequence ID" value="NZ_JH719382.1"/>
</dbReference>
<proteinExistence type="predicted"/>
<evidence type="ECO:0008006" key="3">
    <source>
        <dbReference type="Google" id="ProtNLM"/>
    </source>
</evidence>
<name>J0GVX3_RHILT</name>